<dbReference type="PANTHER" id="PTHR14628:SF1">
    <property type="entry name" value="BEN DOMAIN-CONTAINING PROTEIN 5"/>
    <property type="match status" value="1"/>
</dbReference>
<protein>
    <recommendedName>
        <fullName evidence="5">BEN domain containing 5</fullName>
    </recommendedName>
</protein>
<accession>A0AAV7A1T3</accession>
<evidence type="ECO:0000256" key="1">
    <source>
        <dbReference type="SAM" id="Coils"/>
    </source>
</evidence>
<sequence length="305" mass="34593">MITSALLPGFRPSSTQDFDKRKICTVYRSPEEEEATLQRAIILALAENKTDLESHVMQKKIKIPKMCLSPSEGSWECKENEEEEDGEQRLSKRPDGRKPVEGTRKSIEAVVARLEKQNSVTPSHNSRCEDIFLEPCPMAGSMDSLDDALIPRVLYEELLRSYQQQQVEMRHIQHELERTRRQLVQQAKKLKDYGTLVTEVKELRVLNRRLQDVLLLRLGSVSPWNYRSNGIHGSSPVAIGPENTDISGTNEGFTMELKAENSDLYEPEPEAQKPEEANTSSFYSTPNPVLDKYILENGKSVCTTG</sequence>
<evidence type="ECO:0000313" key="4">
    <source>
        <dbReference type="Proteomes" id="UP000824782"/>
    </source>
</evidence>
<proteinExistence type="predicted"/>
<evidence type="ECO:0008006" key="5">
    <source>
        <dbReference type="Google" id="ProtNLM"/>
    </source>
</evidence>
<feature type="compositionally biased region" description="Basic and acidic residues" evidence="2">
    <location>
        <begin position="87"/>
        <end position="104"/>
    </location>
</feature>
<keyword evidence="4" id="KW-1185">Reference proteome</keyword>
<dbReference type="GO" id="GO:0045892">
    <property type="term" value="P:negative regulation of DNA-templated transcription"/>
    <property type="evidence" value="ECO:0007669"/>
    <property type="project" value="InterPro"/>
</dbReference>
<organism evidence="3 4">
    <name type="scientific">Engystomops pustulosus</name>
    <name type="common">Tungara frog</name>
    <name type="synonym">Physalaemus pustulosus</name>
    <dbReference type="NCBI Taxonomy" id="76066"/>
    <lineage>
        <taxon>Eukaryota</taxon>
        <taxon>Metazoa</taxon>
        <taxon>Chordata</taxon>
        <taxon>Craniata</taxon>
        <taxon>Vertebrata</taxon>
        <taxon>Euteleostomi</taxon>
        <taxon>Amphibia</taxon>
        <taxon>Batrachia</taxon>
        <taxon>Anura</taxon>
        <taxon>Neobatrachia</taxon>
        <taxon>Hyloidea</taxon>
        <taxon>Leptodactylidae</taxon>
        <taxon>Leiuperinae</taxon>
        <taxon>Engystomops</taxon>
    </lineage>
</organism>
<comment type="caution">
    <text evidence="3">The sequence shown here is derived from an EMBL/GenBank/DDBJ whole genome shotgun (WGS) entry which is preliminary data.</text>
</comment>
<dbReference type="Proteomes" id="UP000824782">
    <property type="component" value="Unassembled WGS sequence"/>
</dbReference>
<feature type="coiled-coil region" evidence="1">
    <location>
        <begin position="155"/>
        <end position="189"/>
    </location>
</feature>
<dbReference type="PANTHER" id="PTHR14628">
    <property type="entry name" value="BEN DOMAIN-CONTAINING PROTEIN 5"/>
    <property type="match status" value="1"/>
</dbReference>
<evidence type="ECO:0000256" key="2">
    <source>
        <dbReference type="SAM" id="MobiDB-lite"/>
    </source>
</evidence>
<name>A0AAV7A1T3_ENGPU</name>
<evidence type="ECO:0000313" key="3">
    <source>
        <dbReference type="EMBL" id="KAG8555202.1"/>
    </source>
</evidence>
<dbReference type="InterPro" id="IPR040391">
    <property type="entry name" value="BEND5"/>
</dbReference>
<feature type="region of interest" description="Disordered" evidence="2">
    <location>
        <begin position="70"/>
        <end position="104"/>
    </location>
</feature>
<feature type="region of interest" description="Disordered" evidence="2">
    <location>
        <begin position="263"/>
        <end position="285"/>
    </location>
</feature>
<dbReference type="AlphaFoldDB" id="A0AAV7A1T3"/>
<dbReference type="GO" id="GO:0003677">
    <property type="term" value="F:DNA binding"/>
    <property type="evidence" value="ECO:0007669"/>
    <property type="project" value="InterPro"/>
</dbReference>
<dbReference type="EMBL" id="WNYA01000009">
    <property type="protein sequence ID" value="KAG8555202.1"/>
    <property type="molecule type" value="Genomic_DNA"/>
</dbReference>
<keyword evidence="1" id="KW-0175">Coiled coil</keyword>
<reference evidence="3" key="1">
    <citation type="thesis" date="2020" institute="ProQuest LLC" country="789 East Eisenhower Parkway, Ann Arbor, MI, USA">
        <title>Comparative Genomics and Chromosome Evolution.</title>
        <authorList>
            <person name="Mudd A.B."/>
        </authorList>
    </citation>
    <scope>NUCLEOTIDE SEQUENCE</scope>
    <source>
        <strain evidence="3">237g6f4</strain>
        <tissue evidence="3">Blood</tissue>
    </source>
</reference>
<gene>
    <name evidence="3" type="ORF">GDO81_017611</name>
</gene>